<keyword evidence="6" id="KW-0049">Antioxidant</keyword>
<dbReference type="GO" id="GO:0008379">
    <property type="term" value="F:thioredoxin peroxidase activity"/>
    <property type="evidence" value="ECO:0007669"/>
    <property type="project" value="TreeGrafter"/>
</dbReference>
<evidence type="ECO:0000256" key="6">
    <source>
        <dbReference type="ARBA" id="ARBA00022862"/>
    </source>
</evidence>
<evidence type="ECO:0000256" key="3">
    <source>
        <dbReference type="ARBA" id="ARBA00013021"/>
    </source>
</evidence>
<gene>
    <name evidence="13" type="primary">prxU</name>
    <name evidence="13" type="ORF">Pla100_19410</name>
</gene>
<accession>A0A5C6AHX2</accession>
<dbReference type="PANTHER" id="PTHR10681:SF121">
    <property type="entry name" value="ALKYL HYDROPEROXIDE REDUCTASE C"/>
    <property type="match status" value="1"/>
</dbReference>
<dbReference type="InterPro" id="IPR019479">
    <property type="entry name" value="Peroxiredoxin_C"/>
</dbReference>
<dbReference type="EC" id="1.11.1.26" evidence="3"/>
<reference evidence="13 14" key="1">
    <citation type="submission" date="2019-02" db="EMBL/GenBank/DDBJ databases">
        <title>Deep-cultivation of Planctomycetes and their phenomic and genomic characterization uncovers novel biology.</title>
        <authorList>
            <person name="Wiegand S."/>
            <person name="Jogler M."/>
            <person name="Boedeker C."/>
            <person name="Pinto D."/>
            <person name="Vollmers J."/>
            <person name="Rivas-Marin E."/>
            <person name="Kohn T."/>
            <person name="Peeters S.H."/>
            <person name="Heuer A."/>
            <person name="Rast P."/>
            <person name="Oberbeckmann S."/>
            <person name="Bunk B."/>
            <person name="Jeske O."/>
            <person name="Meyerdierks A."/>
            <person name="Storesund J.E."/>
            <person name="Kallscheuer N."/>
            <person name="Luecker S."/>
            <person name="Lage O.M."/>
            <person name="Pohl T."/>
            <person name="Merkel B.J."/>
            <person name="Hornburger P."/>
            <person name="Mueller R.-W."/>
            <person name="Bruemmer F."/>
            <person name="Labrenz M."/>
            <person name="Spormann A.M."/>
            <person name="Op Den Camp H."/>
            <person name="Overmann J."/>
            <person name="Amann R."/>
            <person name="Jetten M.S.M."/>
            <person name="Mascher T."/>
            <person name="Medema M.H."/>
            <person name="Devos D.P."/>
            <person name="Kaster A.-K."/>
            <person name="Ovreas L."/>
            <person name="Rohde M."/>
            <person name="Galperin M.Y."/>
            <person name="Jogler C."/>
        </authorList>
    </citation>
    <scope>NUCLEOTIDE SEQUENCE [LARGE SCALE GENOMIC DNA]</scope>
    <source>
        <strain evidence="13 14">Pla100</strain>
    </source>
</reference>
<evidence type="ECO:0000256" key="5">
    <source>
        <dbReference type="ARBA" id="ARBA00022559"/>
    </source>
</evidence>
<dbReference type="GO" id="GO:0006979">
    <property type="term" value="P:response to oxidative stress"/>
    <property type="evidence" value="ECO:0007669"/>
    <property type="project" value="TreeGrafter"/>
</dbReference>
<keyword evidence="14" id="KW-1185">Reference proteome</keyword>
<dbReference type="SUPFAM" id="SSF52833">
    <property type="entry name" value="Thioredoxin-like"/>
    <property type="match status" value="1"/>
</dbReference>
<evidence type="ECO:0000256" key="4">
    <source>
        <dbReference type="ARBA" id="ARBA00017462"/>
    </source>
</evidence>
<comment type="subunit">
    <text evidence="2">Homodimer; disulfide-linked, upon oxidation. 5 homodimers assemble to form a ring-like decamer.</text>
</comment>
<dbReference type="GO" id="GO:0042744">
    <property type="term" value="P:hydrogen peroxide catabolic process"/>
    <property type="evidence" value="ECO:0007669"/>
    <property type="project" value="TreeGrafter"/>
</dbReference>
<dbReference type="Gene3D" id="3.40.30.10">
    <property type="entry name" value="Glutaredoxin"/>
    <property type="match status" value="1"/>
</dbReference>
<dbReference type="GO" id="GO:0005829">
    <property type="term" value="C:cytosol"/>
    <property type="evidence" value="ECO:0007669"/>
    <property type="project" value="TreeGrafter"/>
</dbReference>
<evidence type="ECO:0000313" key="14">
    <source>
        <dbReference type="Proteomes" id="UP000316213"/>
    </source>
</evidence>
<evidence type="ECO:0000256" key="2">
    <source>
        <dbReference type="ARBA" id="ARBA00011654"/>
    </source>
</evidence>
<feature type="chain" id="PRO_5022776836" description="Alkyl hydroperoxide reductase C" evidence="11">
    <location>
        <begin position="25"/>
        <end position="273"/>
    </location>
</feature>
<feature type="signal peptide" evidence="11">
    <location>
        <begin position="1"/>
        <end position="24"/>
    </location>
</feature>
<dbReference type="GO" id="GO:0045454">
    <property type="term" value="P:cell redox homeostasis"/>
    <property type="evidence" value="ECO:0007669"/>
    <property type="project" value="TreeGrafter"/>
</dbReference>
<dbReference type="PROSITE" id="PS51352">
    <property type="entry name" value="THIOREDOXIN_2"/>
    <property type="match status" value="1"/>
</dbReference>
<dbReference type="GO" id="GO:0033554">
    <property type="term" value="P:cellular response to stress"/>
    <property type="evidence" value="ECO:0007669"/>
    <property type="project" value="TreeGrafter"/>
</dbReference>
<organism evidence="13 14">
    <name type="scientific">Neorhodopirellula pilleata</name>
    <dbReference type="NCBI Taxonomy" id="2714738"/>
    <lineage>
        <taxon>Bacteria</taxon>
        <taxon>Pseudomonadati</taxon>
        <taxon>Planctomycetota</taxon>
        <taxon>Planctomycetia</taxon>
        <taxon>Pirellulales</taxon>
        <taxon>Pirellulaceae</taxon>
        <taxon>Neorhodopirellula</taxon>
    </lineage>
</organism>
<feature type="domain" description="Thioredoxin" evidence="12">
    <location>
        <begin position="68"/>
        <end position="226"/>
    </location>
</feature>
<keyword evidence="7 13" id="KW-0560">Oxidoreductase</keyword>
<keyword evidence="5 13" id="KW-0575">Peroxidase</keyword>
<comment type="catalytic activity">
    <reaction evidence="10">
        <text>a hydroperoxide + NADH + H(+) = an alcohol + NAD(+) + H2O</text>
        <dbReference type="Rhea" id="RHEA:62628"/>
        <dbReference type="ChEBI" id="CHEBI:15377"/>
        <dbReference type="ChEBI" id="CHEBI:15378"/>
        <dbReference type="ChEBI" id="CHEBI:30879"/>
        <dbReference type="ChEBI" id="CHEBI:35924"/>
        <dbReference type="ChEBI" id="CHEBI:57540"/>
        <dbReference type="ChEBI" id="CHEBI:57945"/>
        <dbReference type="EC" id="1.11.1.26"/>
    </reaction>
</comment>
<dbReference type="AlphaFoldDB" id="A0A5C6AHX2"/>
<evidence type="ECO:0000256" key="8">
    <source>
        <dbReference type="ARBA" id="ARBA00023284"/>
    </source>
</evidence>
<evidence type="ECO:0000259" key="12">
    <source>
        <dbReference type="PROSITE" id="PS51352"/>
    </source>
</evidence>
<name>A0A5C6AHX2_9BACT</name>
<dbReference type="EMBL" id="SJPM01000003">
    <property type="protein sequence ID" value="TWT98775.1"/>
    <property type="molecule type" value="Genomic_DNA"/>
</dbReference>
<dbReference type="Pfam" id="PF10417">
    <property type="entry name" value="1-cysPrx_C"/>
    <property type="match status" value="1"/>
</dbReference>
<dbReference type="InterPro" id="IPR000866">
    <property type="entry name" value="AhpC/TSA"/>
</dbReference>
<comment type="caution">
    <text evidence="13">The sequence shown here is derived from an EMBL/GenBank/DDBJ whole genome shotgun (WGS) entry which is preliminary data.</text>
</comment>
<keyword evidence="8" id="KW-0676">Redox-active center</keyword>
<dbReference type="Pfam" id="PF00578">
    <property type="entry name" value="AhpC-TSA"/>
    <property type="match status" value="1"/>
</dbReference>
<dbReference type="InterPro" id="IPR036249">
    <property type="entry name" value="Thioredoxin-like_sf"/>
</dbReference>
<dbReference type="Proteomes" id="UP000316213">
    <property type="component" value="Unassembled WGS sequence"/>
</dbReference>
<dbReference type="PANTHER" id="PTHR10681">
    <property type="entry name" value="THIOREDOXIN PEROXIDASE"/>
    <property type="match status" value="1"/>
</dbReference>
<dbReference type="CDD" id="cd03015">
    <property type="entry name" value="PRX_Typ2cys"/>
    <property type="match status" value="1"/>
</dbReference>
<dbReference type="NCBIfam" id="NF040737">
    <property type="entry name" value="peroxi_PrxU"/>
    <property type="match status" value="1"/>
</dbReference>
<keyword evidence="11" id="KW-0732">Signal</keyword>
<dbReference type="GO" id="GO:0102039">
    <property type="term" value="F:NADH-dependent peroxiredoxin activity"/>
    <property type="evidence" value="ECO:0007669"/>
    <property type="project" value="UniProtKB-EC"/>
</dbReference>
<evidence type="ECO:0000256" key="7">
    <source>
        <dbReference type="ARBA" id="ARBA00023002"/>
    </source>
</evidence>
<protein>
    <recommendedName>
        <fullName evidence="4">Alkyl hydroperoxide reductase C</fullName>
        <ecNumber evidence="3">1.11.1.26</ecNumber>
    </recommendedName>
    <alternativeName>
        <fullName evidence="9">Peroxiredoxin</fullName>
    </alternativeName>
</protein>
<proteinExistence type="inferred from homology"/>
<evidence type="ECO:0000256" key="1">
    <source>
        <dbReference type="ARBA" id="ARBA00009796"/>
    </source>
</evidence>
<dbReference type="InterPro" id="IPR050217">
    <property type="entry name" value="Peroxiredoxin"/>
</dbReference>
<evidence type="ECO:0000256" key="9">
    <source>
        <dbReference type="ARBA" id="ARBA00032077"/>
    </source>
</evidence>
<evidence type="ECO:0000256" key="11">
    <source>
        <dbReference type="SAM" id="SignalP"/>
    </source>
</evidence>
<comment type="similarity">
    <text evidence="1">Belongs to the peroxiredoxin family. AhpC/Prx1 subfamily.</text>
</comment>
<sequence length="273" mass="29351" precursor="true">MNRLLSHSALVVLCGALSTTTVMAQATVARSDAKAKSVDSCIKPARGPLESGQAETATAARTVSAPMARVGKPAPNFEANAYIDGGFRPVMLSDYKGKWVVMCFYPGNFTYVCPTELAAVAARYDEIDKLGVQVISFSTDSRFSHKIWNESELSKMIPGGLPFPMLTDPAGRIGQFYGVYDDEASVDNRGRFIIDPDGVVQAIEILTPSVGRNVDELIRQLKAFQHVRATGEATPAGWKPGMPTLKPSPELVGNVWKAWQPAGVISTATAKSK</sequence>
<dbReference type="InterPro" id="IPR013766">
    <property type="entry name" value="Thioredoxin_domain"/>
</dbReference>
<evidence type="ECO:0000313" key="13">
    <source>
        <dbReference type="EMBL" id="TWT98775.1"/>
    </source>
</evidence>
<evidence type="ECO:0000256" key="10">
    <source>
        <dbReference type="ARBA" id="ARBA00047572"/>
    </source>
</evidence>